<feature type="domain" description="YknX-like C-terminal permuted SH3-like" evidence="1">
    <location>
        <begin position="22"/>
        <end position="87"/>
    </location>
</feature>
<protein>
    <submittedName>
        <fullName evidence="2">Transporter</fullName>
    </submittedName>
</protein>
<dbReference type="Gene3D" id="2.40.420.20">
    <property type="match status" value="1"/>
</dbReference>
<keyword evidence="2" id="KW-0614">Plasmid</keyword>
<dbReference type="Pfam" id="PF25989">
    <property type="entry name" value="YknX_C"/>
    <property type="match status" value="1"/>
</dbReference>
<dbReference type="AlphaFoldDB" id="A0A7U4P7Y2"/>
<name>A0A7U4P7Y2_9BURK</name>
<dbReference type="GO" id="GO:1990281">
    <property type="term" value="C:efflux pump complex"/>
    <property type="evidence" value="ECO:0007669"/>
    <property type="project" value="TreeGrafter"/>
</dbReference>
<evidence type="ECO:0000259" key="1">
    <source>
        <dbReference type="Pfam" id="PF25989"/>
    </source>
</evidence>
<evidence type="ECO:0000313" key="2">
    <source>
        <dbReference type="EMBL" id="QPS42075.1"/>
    </source>
</evidence>
<evidence type="ECO:0000313" key="3">
    <source>
        <dbReference type="Proteomes" id="UP000594943"/>
    </source>
</evidence>
<dbReference type="RefSeq" id="WP_006029138.1">
    <property type="nucleotide sequence ID" value="NZ_CP065685.1"/>
</dbReference>
<dbReference type="EMBL" id="CP065685">
    <property type="protein sequence ID" value="QPS42075.1"/>
    <property type="molecule type" value="Genomic_DNA"/>
</dbReference>
<reference evidence="2 3" key="1">
    <citation type="submission" date="2020-12" db="EMBL/GenBank/DDBJ databases">
        <title>FDA dAtabase for Regulatory Grade micrObial Sequences (FDA-ARGOS): Supporting development and validation of Infectious Disease Dx tests.</title>
        <authorList>
            <person name="Nelson B."/>
            <person name="Plummer A."/>
            <person name="Tallon L."/>
            <person name="Sadzewicz L."/>
            <person name="Zhao X."/>
            <person name="Boylan J."/>
            <person name="Ott S."/>
            <person name="Bowen H."/>
            <person name="Vavikolanu K."/>
            <person name="Mehta A."/>
            <person name="Aluvathingal J."/>
            <person name="Nadendla S."/>
            <person name="Myers T."/>
            <person name="Yan Y."/>
            <person name="Sichtig H."/>
        </authorList>
    </citation>
    <scope>NUCLEOTIDE SEQUENCE [LARGE SCALE GENOMIC DNA]</scope>
    <source>
        <strain evidence="2 3">FDAARGOS_899</strain>
        <plasmid evidence="2 3">unnamed</plasmid>
    </source>
</reference>
<gene>
    <name evidence="2" type="ORF">I6G56_00305</name>
</gene>
<dbReference type="GO" id="GO:0015562">
    <property type="term" value="F:efflux transmembrane transporter activity"/>
    <property type="evidence" value="ECO:0007669"/>
    <property type="project" value="TreeGrafter"/>
</dbReference>
<dbReference type="Proteomes" id="UP000594943">
    <property type="component" value="Plasmid unnamed"/>
</dbReference>
<organism evidence="2 3">
    <name type="scientific">Burkholderia humptydooensis</name>
    <dbReference type="NCBI Taxonomy" id="430531"/>
    <lineage>
        <taxon>Bacteria</taxon>
        <taxon>Pseudomonadati</taxon>
        <taxon>Pseudomonadota</taxon>
        <taxon>Betaproteobacteria</taxon>
        <taxon>Burkholderiales</taxon>
        <taxon>Burkholderiaceae</taxon>
        <taxon>Burkholderia</taxon>
        <taxon>pseudomallei group</taxon>
    </lineage>
</organism>
<dbReference type="PANTHER" id="PTHR30469">
    <property type="entry name" value="MULTIDRUG RESISTANCE PROTEIN MDTA"/>
    <property type="match status" value="1"/>
</dbReference>
<proteinExistence type="predicted"/>
<dbReference type="InterPro" id="IPR058637">
    <property type="entry name" value="YknX-like_C"/>
</dbReference>
<geneLocation type="plasmid" evidence="2 3">
    <name>unnamed</name>
</geneLocation>
<dbReference type="PANTHER" id="PTHR30469:SF15">
    <property type="entry name" value="HLYD FAMILY OF SECRETION PROTEINS"/>
    <property type="match status" value="1"/>
</dbReference>
<dbReference type="KEGG" id="bhg:I6G56_00305"/>
<sequence length="92" mass="9913">MLMPGMRLTADIAVSQLQHWIVPRSAVLRDAKGDYVFQIDRGHARRVNVVTAVDQGVTLGVDGTLDAGRPVVVIGNYELKDGMAVRVTGAAR</sequence>
<accession>A0A7U4P7Y2</accession>
<accession>A0A7T2TXY4</accession>